<comment type="caution">
    <text evidence="1">The sequence shown here is derived from an EMBL/GenBank/DDBJ whole genome shotgun (WGS) entry which is preliminary data.</text>
</comment>
<accession>A0A5C7BYA2</accession>
<name>A0A5C7BYA2_SERMA</name>
<dbReference type="InterPro" id="IPR023346">
    <property type="entry name" value="Lysozyme-like_dom_sf"/>
</dbReference>
<organism evidence="1 2">
    <name type="scientific">Serratia marcescens</name>
    <dbReference type="NCBI Taxonomy" id="615"/>
    <lineage>
        <taxon>Bacteria</taxon>
        <taxon>Pseudomonadati</taxon>
        <taxon>Pseudomonadota</taxon>
        <taxon>Gammaproteobacteria</taxon>
        <taxon>Enterobacterales</taxon>
        <taxon>Yersiniaceae</taxon>
        <taxon>Serratia</taxon>
    </lineage>
</organism>
<dbReference type="RefSeq" id="WP_147882621.1">
    <property type="nucleotide sequence ID" value="NZ_VOUQ01000018.1"/>
</dbReference>
<gene>
    <name evidence="1" type="ORF">FOT62_22495</name>
</gene>
<evidence type="ECO:0000313" key="2">
    <source>
        <dbReference type="Proteomes" id="UP000321126"/>
    </source>
</evidence>
<dbReference type="Proteomes" id="UP000321126">
    <property type="component" value="Unassembled WGS sequence"/>
</dbReference>
<evidence type="ECO:0008006" key="3">
    <source>
        <dbReference type="Google" id="ProtNLM"/>
    </source>
</evidence>
<protein>
    <recommendedName>
        <fullName evidence="3">Chitinase</fullName>
    </recommendedName>
</protein>
<sequence length="776" mass="87984">METRYPIRKANGKDFDSQEDILALLRQENHGHWLSGNNDMWHGGIHISRNTAPWSVVTPDTCDGAVPLQCIASGELVAWRVCQDYVMGNLGDKPLQYSPSFLLVRSVYKPTKDSSTWLCFYTLYMHLAPLSCYPKWTVYQVTPKGNGLIMRQYSGSEVPGQTAPPEVSHKARLHSGEQVLIERQETFLLHNGQAEVFGLAQRLKDGAPVGDKFWTSARPAYVEPIGEQYGYLPGWMSVALKKGQFDTVVCPSVMTAIKAGDAIGFLGKEEVPDEFSNVTADWFSHIEVLSNDGRMPLFLNNPAQLHTGRQFLLVPEGKQLYQCEEKGSSPAFEPVELTNQGDAADIIPAESATSATDSASVAYLQIRPGTWVRKDDVETVSQNDLAKLKFKAVGQEPVKNQLRSLEQQWVIDAFRWLGSQLWGGRDLESGQLQAYYTRMADELEKGNIPQGAIDRYRSSISAALNHWNPYVDFFLRRLVVKHESEWHGGSKNPKWNGVLATMTGESLAYVQQWLDAHEWMSQVPEFSKDEAVWHFHPVEFLSTLDAGTDGVTYEQLKTIFPQASDSDINTVVDELRGNLKKYKLDTPTRLRHFFSQIKGEVGVDMKGKTERFQFSPEALRSFSQYYRQHPDESIKDGYEKNAAKVIIRRADEQAIGRKHYLRLNGNRQDHPDDGYNFRGRGLIQITGYGKYHKFMMDYPDYWQDVVPDIISHPDEVNEMPYAIRTALWYWLDRHIYNFDSGNGVGDVSRITSVVNGGQMGLDKRIEAYKLCEGVFK</sequence>
<dbReference type="SUPFAM" id="SSF53955">
    <property type="entry name" value="Lysozyme-like"/>
    <property type="match status" value="1"/>
</dbReference>
<dbReference type="AlphaFoldDB" id="A0A5C7BYA2"/>
<reference evidence="1 2" key="1">
    <citation type="submission" date="2019-07" db="EMBL/GenBank/DDBJ databases">
        <title>Serratia strains were isolated from fresh produce.</title>
        <authorList>
            <person name="Cho G.-S."/>
            <person name="Stein M."/>
            <person name="Lee W."/>
            <person name="Suh S.H."/>
            <person name="Franz C.M.A.P."/>
        </authorList>
    </citation>
    <scope>NUCLEOTIDE SEQUENCE [LARGE SCALE GENOMIC DNA]</scope>
    <source>
        <strain evidence="1 2">S16</strain>
    </source>
</reference>
<dbReference type="Gene3D" id="1.10.530.10">
    <property type="match status" value="1"/>
</dbReference>
<evidence type="ECO:0000313" key="1">
    <source>
        <dbReference type="EMBL" id="TXE27342.1"/>
    </source>
</evidence>
<dbReference type="EMBL" id="VOUQ01000018">
    <property type="protein sequence ID" value="TXE27342.1"/>
    <property type="molecule type" value="Genomic_DNA"/>
</dbReference>
<proteinExistence type="predicted"/>